<dbReference type="SUPFAM" id="SSF47370">
    <property type="entry name" value="Bromodomain"/>
    <property type="match status" value="1"/>
</dbReference>
<reference evidence="5 6" key="1">
    <citation type="journal article" date="2015" name="PLoS Pathog.">
        <title>Leptomonas seymouri: Adaptations to the Dixenous Life Cycle Analyzed by Genome Sequencing, Transcriptome Profiling and Co-infection with Leishmania donovani.</title>
        <authorList>
            <person name="Kraeva N."/>
            <person name="Butenko A."/>
            <person name="Hlavacova J."/>
            <person name="Kostygov A."/>
            <person name="Myskova J."/>
            <person name="Grybchuk D."/>
            <person name="Lestinova T."/>
            <person name="Votypka J."/>
            <person name="Volf P."/>
            <person name="Opperdoes F."/>
            <person name="Flegontov P."/>
            <person name="Lukes J."/>
            <person name="Yurchenko V."/>
        </authorList>
    </citation>
    <scope>NUCLEOTIDE SEQUENCE [LARGE SCALE GENOMIC DNA]</scope>
    <source>
        <strain evidence="5 6">ATCC 30220</strain>
    </source>
</reference>
<dbReference type="Gene3D" id="1.20.920.10">
    <property type="entry name" value="Bromodomain-like"/>
    <property type="match status" value="1"/>
</dbReference>
<feature type="compositionally biased region" description="Low complexity" evidence="3">
    <location>
        <begin position="135"/>
        <end position="146"/>
    </location>
</feature>
<dbReference type="OrthoDB" id="20839at2759"/>
<dbReference type="EMBL" id="LJSK01000364">
    <property type="protein sequence ID" value="KPI83504.1"/>
    <property type="molecule type" value="Genomic_DNA"/>
</dbReference>
<evidence type="ECO:0000256" key="1">
    <source>
        <dbReference type="ARBA" id="ARBA00023117"/>
    </source>
</evidence>
<feature type="compositionally biased region" description="Low complexity" evidence="3">
    <location>
        <begin position="199"/>
        <end position="218"/>
    </location>
</feature>
<dbReference type="AlphaFoldDB" id="A0A0N1PAH7"/>
<evidence type="ECO:0000256" key="2">
    <source>
        <dbReference type="PROSITE-ProRule" id="PRU00035"/>
    </source>
</evidence>
<evidence type="ECO:0000256" key="3">
    <source>
        <dbReference type="SAM" id="MobiDB-lite"/>
    </source>
</evidence>
<organism evidence="5 6">
    <name type="scientific">Leptomonas seymouri</name>
    <dbReference type="NCBI Taxonomy" id="5684"/>
    <lineage>
        <taxon>Eukaryota</taxon>
        <taxon>Discoba</taxon>
        <taxon>Euglenozoa</taxon>
        <taxon>Kinetoplastea</taxon>
        <taxon>Metakinetoplastina</taxon>
        <taxon>Trypanosomatida</taxon>
        <taxon>Trypanosomatidae</taxon>
        <taxon>Leishmaniinae</taxon>
        <taxon>Leptomonas</taxon>
    </lineage>
</organism>
<feature type="region of interest" description="Disordered" evidence="3">
    <location>
        <begin position="820"/>
        <end position="950"/>
    </location>
</feature>
<feature type="compositionally biased region" description="Basic and acidic residues" evidence="3">
    <location>
        <begin position="45"/>
        <end position="76"/>
    </location>
</feature>
<proteinExistence type="predicted"/>
<evidence type="ECO:0000313" key="6">
    <source>
        <dbReference type="Proteomes" id="UP000038009"/>
    </source>
</evidence>
<gene>
    <name evidence="5" type="ORF">ABL78_7457</name>
</gene>
<accession>A0A0N1PAH7</accession>
<sequence>MMEWPLAYAPYANIIVEEESGEQGEGEKSARTSLAAQSAAPPDATHAEPQRAERHIHFVSEPDVPSARREETHGSGDETQAPLRFRLRPPTVQPTTSSLSPAVAETSMEKGAAAAVQGPGAPRRILRLTVATASASAAATTKTAASIPRASSVEKSERKARRSRRCTAISTQETGEGGAREKSASKKRQAESTAPAPPVATTSTSFAPSSSSTLLSPAEQADEARRLRLASARPSSLAECLDWWMYLCYYDTHALFVSQTCFEDTLRPLASFVTSASNFYAALNNCFENWRQSHWDVFVMTCSSSTAKNGNVYRGRRRTALSSSARVVYDPAQLDYANAAWYEALRVQRLMVQQLLLFSVHHSRVRNNVEEHEVGDCTHWWFHHACPVAFYAALGEPPQPQPRTAASVSSTVSHSHPLYRALPGPRPGAEAATTLVSVSLHTDSENDDSSAVPQALHLTVPTAVRMLTLLRVVDGLWNAIPTSLAFRLPVTEMEAPHYYRSIKDPVSLCQLYEDIFAGMTASSLRLCQRHQEQTMSKVQAALRAASSSAAAVAQAVSSSFIGYAHLRERLNTMKTNCDEINGAGSELSQHAQQLRSTSAKLLRDAAASEDGRAVHLQQLQAQTSQSRDALGATVKDTAEVPHLLPPFSMEELEHELFPPSDDSVVQPPGARAATITSHTAGEAREVEGGSVRKEAAHGAPPRRLLQLPRAAATAAPALPLAASTDFWVQCDHCHACYKLASRLDPVPETWTCALLGLACSEQTTRRRRGRPATATTTAAQKRALKGSGASANEGATKQGDDGETPLAAMFPVHLDALAEAEAASDRSKRRRRRRRSPRGASAKTAKKARTARSTPSPSPSTSSSSSSCDSESSSDSGSNTGSSSASSSSLDSRKGEGSSQSRSEGPHRDKRRVAASPRGGRRSRVQTHALPKFSVTSAGKCEAAKETQQGSAAALAQLRDAVAELERRPVHDNSFAQLEEVKRLEKQLNALAKS</sequence>
<feature type="region of interest" description="Disordered" evidence="3">
    <location>
        <begin position="682"/>
        <end position="701"/>
    </location>
</feature>
<feature type="region of interest" description="Disordered" evidence="3">
    <location>
        <begin position="135"/>
        <end position="219"/>
    </location>
</feature>
<feature type="region of interest" description="Disordered" evidence="3">
    <location>
        <begin position="19"/>
        <end position="98"/>
    </location>
</feature>
<feature type="compositionally biased region" description="Basic and acidic residues" evidence="3">
    <location>
        <begin position="178"/>
        <end position="190"/>
    </location>
</feature>
<feature type="domain" description="Bromo" evidence="4">
    <location>
        <begin position="478"/>
        <end position="588"/>
    </location>
</feature>
<feature type="compositionally biased region" description="Low complexity" evidence="3">
    <location>
        <begin position="771"/>
        <end position="781"/>
    </location>
</feature>
<evidence type="ECO:0000259" key="4">
    <source>
        <dbReference type="PROSITE" id="PS50014"/>
    </source>
</evidence>
<dbReference type="Proteomes" id="UP000038009">
    <property type="component" value="Unassembled WGS sequence"/>
</dbReference>
<dbReference type="OMA" id="YDTHALF"/>
<dbReference type="PROSITE" id="PS50014">
    <property type="entry name" value="BROMODOMAIN_2"/>
    <property type="match status" value="1"/>
</dbReference>
<protein>
    <recommendedName>
        <fullName evidence="4">Bromo domain-containing protein</fullName>
    </recommendedName>
</protein>
<feature type="region of interest" description="Disordered" evidence="3">
    <location>
        <begin position="761"/>
        <end position="805"/>
    </location>
</feature>
<keyword evidence="1 2" id="KW-0103">Bromodomain</keyword>
<dbReference type="VEuPathDB" id="TriTrypDB:Lsey_0364_0020"/>
<dbReference type="InterPro" id="IPR036427">
    <property type="entry name" value="Bromodomain-like_sf"/>
</dbReference>
<keyword evidence="6" id="KW-1185">Reference proteome</keyword>
<feature type="compositionally biased region" description="Low complexity" evidence="3">
    <location>
        <begin position="851"/>
        <end position="890"/>
    </location>
</feature>
<dbReference type="InterPro" id="IPR001487">
    <property type="entry name" value="Bromodomain"/>
</dbReference>
<evidence type="ECO:0000313" key="5">
    <source>
        <dbReference type="EMBL" id="KPI83504.1"/>
    </source>
</evidence>
<feature type="compositionally biased region" description="Basic and acidic residues" evidence="3">
    <location>
        <begin position="682"/>
        <end position="696"/>
    </location>
</feature>
<feature type="compositionally biased region" description="Basic residues" evidence="3">
    <location>
        <begin position="827"/>
        <end position="837"/>
    </location>
</feature>
<comment type="caution">
    <text evidence="5">The sequence shown here is derived from an EMBL/GenBank/DDBJ whole genome shotgun (WGS) entry which is preliminary data.</text>
</comment>
<name>A0A0N1PAH7_LEPSE</name>
<feature type="compositionally biased region" description="Basic residues" evidence="3">
    <location>
        <begin position="908"/>
        <end position="925"/>
    </location>
</feature>